<protein>
    <submittedName>
        <fullName evidence="1">Uncharacterized protein</fullName>
    </submittedName>
</protein>
<proteinExistence type="predicted"/>
<evidence type="ECO:0000313" key="2">
    <source>
        <dbReference type="Proteomes" id="UP000326936"/>
    </source>
</evidence>
<reference evidence="1 2" key="1">
    <citation type="submission" date="2019-10" db="EMBL/GenBank/DDBJ databases">
        <title>Complete genome sequence of Vibrio sp. strain THAF100, isolated from non-filtered water from the water column of tank 6 of a marine aquarium containing stony-coral fragments. Water maintained at 26 degree C.</title>
        <authorList>
            <person name="Ruckert C."/>
            <person name="Franco A."/>
            <person name="Kalinowski J."/>
            <person name="Glaeser S."/>
        </authorList>
    </citation>
    <scope>NUCLEOTIDE SEQUENCE [LARGE SCALE GENOMIC DNA]</scope>
    <source>
        <strain evidence="1 2">THAF100</strain>
        <plasmid evidence="2">pthaf100_b</plasmid>
    </source>
</reference>
<dbReference type="RefSeq" id="WP_152432860.1">
    <property type="nucleotide sequence ID" value="NZ_CBCSDK010000028.1"/>
</dbReference>
<dbReference type="Proteomes" id="UP000326936">
    <property type="component" value="Plasmid pTHAF100_b"/>
</dbReference>
<dbReference type="EMBL" id="CP045352">
    <property type="protein sequence ID" value="QFT28845.1"/>
    <property type="molecule type" value="Genomic_DNA"/>
</dbReference>
<geneLocation type="plasmid" evidence="2">
    <name>pthaf100_b</name>
</geneLocation>
<name>A0A5P9CRF5_9VIBR</name>
<dbReference type="AlphaFoldDB" id="A0A5P9CRF5"/>
<keyword evidence="1" id="KW-0614">Plasmid</keyword>
<gene>
    <name evidence="1" type="ORF">FIV01_20800</name>
</gene>
<accession>A0A5P9CRF5</accession>
<keyword evidence="2" id="KW-1185">Reference proteome</keyword>
<dbReference type="KEGG" id="vaq:FIV01_20800"/>
<evidence type="ECO:0000313" key="1">
    <source>
        <dbReference type="EMBL" id="QFT28845.1"/>
    </source>
</evidence>
<sequence length="163" mass="18147">MKFLKHTGEYVELLKELLDGALGAKSDKKDKAEVIFPSQIEELNPSHPQVIIDGLEFTDSYRSNDGRQTYHLSVDVFIKVPSNLTDPELISSTMAGYVLKELEGQRFGYKSETIENPTSPNAVPLPWTNDGAGHHVSFAQIIRTGEVPDAPLIKPSIEINRRT</sequence>
<organism evidence="1 2">
    <name type="scientific">Vibrio aquimaris</name>
    <dbReference type="NCBI Taxonomy" id="2587862"/>
    <lineage>
        <taxon>Bacteria</taxon>
        <taxon>Pseudomonadati</taxon>
        <taxon>Pseudomonadota</taxon>
        <taxon>Gammaproteobacteria</taxon>
        <taxon>Vibrionales</taxon>
        <taxon>Vibrionaceae</taxon>
        <taxon>Vibrio</taxon>
    </lineage>
</organism>